<protein>
    <recommendedName>
        <fullName evidence="4">Porin</fullName>
    </recommendedName>
</protein>
<proteinExistence type="predicted"/>
<keyword evidence="1" id="KW-0732">Signal</keyword>
<dbReference type="RefSeq" id="WP_022969202.1">
    <property type="nucleotide sequence ID" value="NZ_ATVD01000002.1"/>
</dbReference>
<evidence type="ECO:0008006" key="4">
    <source>
        <dbReference type="Google" id="ProtNLM"/>
    </source>
</evidence>
<dbReference type="EMBL" id="AVCI01000001">
    <property type="protein sequence ID" value="KFN45035.1"/>
    <property type="molecule type" value="Genomic_DNA"/>
</dbReference>
<dbReference type="AlphaFoldDB" id="A0A091BL29"/>
<gene>
    <name evidence="2" type="ORF">N789_03170</name>
</gene>
<evidence type="ECO:0000256" key="1">
    <source>
        <dbReference type="SAM" id="SignalP"/>
    </source>
</evidence>
<dbReference type="InterPro" id="IPR010870">
    <property type="entry name" value="Porin_O/P"/>
</dbReference>
<comment type="caution">
    <text evidence="2">The sequence shown here is derived from an EMBL/GenBank/DDBJ whole genome shotgun (WGS) entry which is preliminary data.</text>
</comment>
<feature type="chain" id="PRO_5001869890" description="Porin" evidence="1">
    <location>
        <begin position="22"/>
        <end position="491"/>
    </location>
</feature>
<name>A0A091BL29_9GAMM</name>
<reference evidence="2 3" key="1">
    <citation type="submission" date="2013-09" db="EMBL/GenBank/DDBJ databases">
        <title>Genome sequencing of Arenimonas oryziterrae.</title>
        <authorList>
            <person name="Chen F."/>
            <person name="Wang G."/>
        </authorList>
    </citation>
    <scope>NUCLEOTIDE SEQUENCE [LARGE SCALE GENOMIC DNA]</scope>
    <source>
        <strain evidence="2 3">YC6267</strain>
    </source>
</reference>
<keyword evidence="3" id="KW-1185">Reference proteome</keyword>
<dbReference type="Gene3D" id="2.40.160.10">
    <property type="entry name" value="Porin"/>
    <property type="match status" value="1"/>
</dbReference>
<feature type="signal peptide" evidence="1">
    <location>
        <begin position="1"/>
        <end position="21"/>
    </location>
</feature>
<sequence length="491" mass="52830">MSRPSLSLAALLAALPLQTFAAPASLATAAPSAAEEPADAATLRALSERLRALEQRLGNPVTTADTTASNDGLATLDQRLRVLERKLELQQDDATAKAQSAPVISLGEKGLAVRSADTQFEIKLRGTVQADLRQYSGDDGAAVNDTFLFRRIRPTLEGSLGPLLGFRLTPEFAGDSATVIDAYIDVRFNPAYTLRVGKLKGPIGLERLQSANAIALIERGFPTELAPNRDIGAQLQGELAAGRVNYAIGVFNGAPDGRDSPTVDADDNVEYAGRVFFEPWKNSASGLSGLGFGLAASSGVKEGSGNNFLPRYRTPGQNTFFNYRAAVTADGKHTRLSPQAYYYRNAFGLLGEYIRSEQEVWLPGNAASRIDLENTAWQLTGSWVLTGEDASYKGVVRPAHPFVPGGDGFGALELVARYGELDVDDDAFPRYADRSLSATRSRAWGVGLNWYLSANLKLVFNHTRASFDGGAPLSADRPDEKTFFSRVQVSF</sequence>
<dbReference type="PATRIC" id="fig|1121015.4.peg.622"/>
<dbReference type="SUPFAM" id="SSF56935">
    <property type="entry name" value="Porins"/>
    <property type="match status" value="1"/>
</dbReference>
<dbReference type="InterPro" id="IPR023614">
    <property type="entry name" value="Porin_dom_sf"/>
</dbReference>
<evidence type="ECO:0000313" key="2">
    <source>
        <dbReference type="EMBL" id="KFN45035.1"/>
    </source>
</evidence>
<accession>A0A091BL29</accession>
<dbReference type="OrthoDB" id="9807854at2"/>
<dbReference type="STRING" id="1121015.GCA_000420545_01578"/>
<dbReference type="Proteomes" id="UP000029385">
    <property type="component" value="Unassembled WGS sequence"/>
</dbReference>
<organism evidence="2 3">
    <name type="scientific">Arenimonas oryziterrae DSM 21050 = YC6267</name>
    <dbReference type="NCBI Taxonomy" id="1121015"/>
    <lineage>
        <taxon>Bacteria</taxon>
        <taxon>Pseudomonadati</taxon>
        <taxon>Pseudomonadota</taxon>
        <taxon>Gammaproteobacteria</taxon>
        <taxon>Lysobacterales</taxon>
        <taxon>Lysobacteraceae</taxon>
        <taxon>Arenimonas</taxon>
    </lineage>
</organism>
<dbReference type="Pfam" id="PF07396">
    <property type="entry name" value="Porin_O_P"/>
    <property type="match status" value="1"/>
</dbReference>
<dbReference type="eggNOG" id="COG3746">
    <property type="taxonomic scope" value="Bacteria"/>
</dbReference>
<evidence type="ECO:0000313" key="3">
    <source>
        <dbReference type="Proteomes" id="UP000029385"/>
    </source>
</evidence>